<gene>
    <name evidence="7" type="ORF">Ctaglu_47400</name>
</gene>
<dbReference type="AlphaFoldDB" id="A0A401UU99"/>
<organism evidence="7 8">
    <name type="scientific">Clostridium tagluense</name>
    <dbReference type="NCBI Taxonomy" id="360422"/>
    <lineage>
        <taxon>Bacteria</taxon>
        <taxon>Bacillati</taxon>
        <taxon>Bacillota</taxon>
        <taxon>Clostridia</taxon>
        <taxon>Eubacteriales</taxon>
        <taxon>Clostridiaceae</taxon>
        <taxon>Clostridium</taxon>
    </lineage>
</organism>
<dbReference type="EMBL" id="BHYK01000060">
    <property type="protein sequence ID" value="GCD13117.1"/>
    <property type="molecule type" value="Genomic_DNA"/>
</dbReference>
<dbReference type="GO" id="GO:0005524">
    <property type="term" value="F:ATP binding"/>
    <property type="evidence" value="ECO:0007669"/>
    <property type="project" value="UniProtKB-KW"/>
</dbReference>
<dbReference type="RefSeq" id="WP_125006379.1">
    <property type="nucleotide sequence ID" value="NZ_BHYK01000060.1"/>
</dbReference>
<evidence type="ECO:0000256" key="5">
    <source>
        <dbReference type="ARBA" id="ARBA00037982"/>
    </source>
</evidence>
<dbReference type="InterPro" id="IPR008271">
    <property type="entry name" value="Ser/Thr_kinase_AS"/>
</dbReference>
<reference evidence="7 8" key="1">
    <citation type="submission" date="2018-11" db="EMBL/GenBank/DDBJ databases">
        <title>Genome sequencing and assembly of Clostridium tagluense strain A121.</title>
        <authorList>
            <person name="Murakami T."/>
            <person name="Segawa T."/>
            <person name="Shcherbakova V.A."/>
            <person name="Mori H."/>
            <person name="Yoshimura Y."/>
        </authorList>
    </citation>
    <scope>NUCLEOTIDE SEQUENCE [LARGE SCALE GENOMIC DNA]</scope>
    <source>
        <strain evidence="7 8">A121</strain>
    </source>
</reference>
<dbReference type="SUPFAM" id="SSF56112">
    <property type="entry name" value="Protein kinase-like (PK-like)"/>
    <property type="match status" value="1"/>
</dbReference>
<comment type="caution">
    <text evidence="7">The sequence shown here is derived from an EMBL/GenBank/DDBJ whole genome shotgun (WGS) entry which is preliminary data.</text>
</comment>
<feature type="domain" description="Protein kinase" evidence="6">
    <location>
        <begin position="4"/>
        <end position="251"/>
    </location>
</feature>
<dbReference type="Gene3D" id="1.10.510.10">
    <property type="entry name" value="Transferase(Phosphotransferase) domain 1"/>
    <property type="match status" value="1"/>
</dbReference>
<dbReference type="GO" id="GO:0004672">
    <property type="term" value="F:protein kinase activity"/>
    <property type="evidence" value="ECO:0007669"/>
    <property type="project" value="InterPro"/>
</dbReference>
<sequence>MASYNIYEQIGDPGGFGEVFRSKSVVDGIESEESFALKILKDTSEDSTKRFKKEVRMLKSLNHPTIVKVIASNLETDKPFYVMPLYEKSLKGHLNELIGNYARIKIIFNLLFDGVEYFHNEGVCHRDLKPENILVNSDSDLVISDFGLGLRLNSETNRLTKTGYGMGTFIYMSPEQMNDSKHVDHRTDIYSIGKILYECVTGTIDFNVDLDILPQGLNYVVSKCLKSNLNDRFQNIKDVRNTFNSAINILIGGVDMNNLEDIVNQIVSTNDFKSVMKQLIDKLINIDLKTEQDGIHEMIMKIPLEAISELYNREKDLTLKIIETYVDNTTSQGWAFNYTDSIGDRCKEIFQLINNNEIKAKLLYCVGQVGFAHNRWCVIGQFEDLLKSVEDTDLAFLTINELDKLYKKNVIDLNINPSKLNPIIQKWIEC</sequence>
<keyword evidence="8" id="KW-1185">Reference proteome</keyword>
<evidence type="ECO:0000256" key="2">
    <source>
        <dbReference type="ARBA" id="ARBA00022741"/>
    </source>
</evidence>
<dbReference type="OrthoDB" id="9788659at2"/>
<protein>
    <recommendedName>
        <fullName evidence="6">Protein kinase domain-containing protein</fullName>
    </recommendedName>
</protein>
<evidence type="ECO:0000313" key="7">
    <source>
        <dbReference type="EMBL" id="GCD13117.1"/>
    </source>
</evidence>
<accession>A0A401UU99</accession>
<keyword evidence="3" id="KW-0418">Kinase</keyword>
<comment type="similarity">
    <text evidence="5">Belongs to the protein kinase superfamily. Ser/Thr protein kinase family. GCN2 subfamily.</text>
</comment>
<dbReference type="InterPro" id="IPR011009">
    <property type="entry name" value="Kinase-like_dom_sf"/>
</dbReference>
<dbReference type="PROSITE" id="PS50011">
    <property type="entry name" value="PROTEIN_KINASE_DOM"/>
    <property type="match status" value="1"/>
</dbReference>
<dbReference type="InterPro" id="IPR000719">
    <property type="entry name" value="Prot_kinase_dom"/>
</dbReference>
<proteinExistence type="inferred from homology"/>
<dbReference type="PROSITE" id="PS00108">
    <property type="entry name" value="PROTEIN_KINASE_ST"/>
    <property type="match status" value="1"/>
</dbReference>
<evidence type="ECO:0000256" key="3">
    <source>
        <dbReference type="ARBA" id="ARBA00022777"/>
    </source>
</evidence>
<dbReference type="Pfam" id="PF00069">
    <property type="entry name" value="Pkinase"/>
    <property type="match status" value="1"/>
</dbReference>
<dbReference type="SMART" id="SM00220">
    <property type="entry name" value="S_TKc"/>
    <property type="match status" value="1"/>
</dbReference>
<keyword evidence="4" id="KW-0067">ATP-binding</keyword>
<keyword evidence="2" id="KW-0547">Nucleotide-binding</keyword>
<dbReference type="Proteomes" id="UP000287872">
    <property type="component" value="Unassembled WGS sequence"/>
</dbReference>
<dbReference type="GO" id="GO:0005737">
    <property type="term" value="C:cytoplasm"/>
    <property type="evidence" value="ECO:0007669"/>
    <property type="project" value="TreeGrafter"/>
</dbReference>
<evidence type="ECO:0000259" key="6">
    <source>
        <dbReference type="PROSITE" id="PS50011"/>
    </source>
</evidence>
<evidence type="ECO:0000256" key="1">
    <source>
        <dbReference type="ARBA" id="ARBA00022679"/>
    </source>
</evidence>
<keyword evidence="1" id="KW-0808">Transferase</keyword>
<name>A0A401UU99_9CLOT</name>
<dbReference type="InterPro" id="IPR050339">
    <property type="entry name" value="CC_SR_Kinase"/>
</dbReference>
<evidence type="ECO:0000313" key="8">
    <source>
        <dbReference type="Proteomes" id="UP000287872"/>
    </source>
</evidence>
<dbReference type="CDD" id="cd14014">
    <property type="entry name" value="STKc_PknB_like"/>
    <property type="match status" value="1"/>
</dbReference>
<evidence type="ECO:0000256" key="4">
    <source>
        <dbReference type="ARBA" id="ARBA00022840"/>
    </source>
</evidence>
<dbReference type="PANTHER" id="PTHR11042">
    <property type="entry name" value="EUKARYOTIC TRANSLATION INITIATION FACTOR 2-ALPHA KINASE EIF2-ALPHA KINASE -RELATED"/>
    <property type="match status" value="1"/>
</dbReference>